<protein>
    <submittedName>
        <fullName evidence="2">Uncharacterized protein</fullName>
    </submittedName>
</protein>
<dbReference type="Proteomes" id="UP001175353">
    <property type="component" value="Unassembled WGS sequence"/>
</dbReference>
<evidence type="ECO:0000313" key="2">
    <source>
        <dbReference type="EMBL" id="KAK0959076.1"/>
    </source>
</evidence>
<feature type="compositionally biased region" description="Polar residues" evidence="1">
    <location>
        <begin position="715"/>
        <end position="725"/>
    </location>
</feature>
<comment type="caution">
    <text evidence="2">The sequence shown here is derived from an EMBL/GenBank/DDBJ whole genome shotgun (WGS) entry which is preliminary data.</text>
</comment>
<evidence type="ECO:0000313" key="3">
    <source>
        <dbReference type="Proteomes" id="UP001175353"/>
    </source>
</evidence>
<proteinExistence type="predicted"/>
<keyword evidence="3" id="KW-1185">Reference proteome</keyword>
<organism evidence="2 3">
    <name type="scientific">Friedmanniomyces endolithicus</name>
    <dbReference type="NCBI Taxonomy" id="329885"/>
    <lineage>
        <taxon>Eukaryota</taxon>
        <taxon>Fungi</taxon>
        <taxon>Dikarya</taxon>
        <taxon>Ascomycota</taxon>
        <taxon>Pezizomycotina</taxon>
        <taxon>Dothideomycetes</taxon>
        <taxon>Dothideomycetidae</taxon>
        <taxon>Mycosphaerellales</taxon>
        <taxon>Teratosphaeriaceae</taxon>
        <taxon>Friedmanniomyces</taxon>
    </lineage>
</organism>
<sequence length="748" mass="83256">MPDEFVAESVKDAVERMGTHGAIRTVSDAPQRPQARVEHTRTMDPPNTRPGEPATSAAVSDAHQVAQARVEIWRRTQAYSADEAYTLPVTRIPEAQRLAQAETDALGERVRAYTARGDRQAVEALLSGAQQAAAARVQAFRAASTAAAVSGPDHTPVAVSDARQEAEARVGDVRQRTEALVDRGQQRVGDAGVPGARQSAEAYAPASRRVRSGAVSPEPAVARGHVSEAQLTLRAPAEDSPKQDSVTAVPEARAAVSGIPAVRRPVRARALHFAVRPNMLPPWMEDPVNADMTVPRELVVGTPNREGTDADGVIDTFLLQRRQGPVPYFTAPQRRNWESQRGTNLRVAMWRREQGIVWPPVVRQMNFEVDHEEDAWQEVLREHREVQGHQDRPAKRPPEINPTMETTLARDAEQLLAQTERFLIIKGHLFLTHEPQRSQFTIPSRIRIDLPPSLALYPNIDPEHCLRDHDEEVASLKACIDAHTSDTRAAAHKSLDVKYGLLDATRQVAGYAKLDLYQKLVALRREQGREQQAHGDLTFIAIMEISTSGLPRGQQGYYLSPTASWFRMQEILEYATQRWRSFGAWWPEGSDPETRECDPRWTYQLGADAVKKVVWPLATEEAYACLRKRMRLEGTSSVILWPDELWDESARTRAKAGENLMEDVQDEEREREDWAAWGPIDEVSIDGDTNADMVDAEVAERTEMDSERLSGCRQRGSSDSLTTNAPAKGVKPQGRKESGSKSPPTLLR</sequence>
<name>A0AAN6H6M5_9PEZI</name>
<feature type="compositionally biased region" description="Acidic residues" evidence="1">
    <location>
        <begin position="660"/>
        <end position="670"/>
    </location>
</feature>
<accession>A0AAN6H6M5</accession>
<feature type="region of interest" description="Disordered" evidence="1">
    <location>
        <begin position="186"/>
        <end position="224"/>
    </location>
</feature>
<dbReference type="AlphaFoldDB" id="A0AAN6H6M5"/>
<reference evidence="2" key="1">
    <citation type="submission" date="2023-06" db="EMBL/GenBank/DDBJ databases">
        <title>Black Yeasts Isolated from many extreme environments.</title>
        <authorList>
            <person name="Coleine C."/>
            <person name="Stajich J.E."/>
            <person name="Selbmann L."/>
        </authorList>
    </citation>
    <scope>NUCLEOTIDE SEQUENCE</scope>
    <source>
        <strain evidence="2">CCFEE 5200</strain>
    </source>
</reference>
<feature type="region of interest" description="Disordered" evidence="1">
    <location>
        <begin position="19"/>
        <end position="59"/>
    </location>
</feature>
<feature type="region of interest" description="Disordered" evidence="1">
    <location>
        <begin position="657"/>
        <end position="748"/>
    </location>
</feature>
<gene>
    <name evidence="2" type="ORF">LTR91_021039</name>
</gene>
<feature type="compositionally biased region" description="Basic and acidic residues" evidence="1">
    <location>
        <begin position="698"/>
        <end position="710"/>
    </location>
</feature>
<dbReference type="EMBL" id="JAUJLE010000362">
    <property type="protein sequence ID" value="KAK0959076.1"/>
    <property type="molecule type" value="Genomic_DNA"/>
</dbReference>
<evidence type="ECO:0000256" key="1">
    <source>
        <dbReference type="SAM" id="MobiDB-lite"/>
    </source>
</evidence>